<gene>
    <name evidence="2" type="ORF">PIB30_099600</name>
</gene>
<protein>
    <submittedName>
        <fullName evidence="2">Uncharacterized protein</fullName>
    </submittedName>
</protein>
<name>A0ABU6WZZ2_9FABA</name>
<proteinExistence type="predicted"/>
<keyword evidence="3" id="KW-1185">Reference proteome</keyword>
<reference evidence="2 3" key="1">
    <citation type="journal article" date="2023" name="Plants (Basel)">
        <title>Bridging the Gap: Combining Genomics and Transcriptomics Approaches to Understand Stylosanthes scabra, an Orphan Legume from the Brazilian Caatinga.</title>
        <authorList>
            <person name="Ferreira-Neto J.R.C."/>
            <person name="da Silva M.D."/>
            <person name="Binneck E."/>
            <person name="de Melo N.F."/>
            <person name="da Silva R.H."/>
            <person name="de Melo A.L.T.M."/>
            <person name="Pandolfi V."/>
            <person name="Bustamante F.O."/>
            <person name="Brasileiro-Vidal A.C."/>
            <person name="Benko-Iseppon A.M."/>
        </authorList>
    </citation>
    <scope>NUCLEOTIDE SEQUENCE [LARGE SCALE GENOMIC DNA]</scope>
    <source>
        <tissue evidence="2">Leaves</tissue>
    </source>
</reference>
<sequence length="189" mass="21544">MANSIENDEVNFSNLSNNELLDMIDDLTENSGKLFEKYAKLKKENEALKDENAQISLQLNKSDSILKIENEKLKNDLKNSVETTSLLASENQKLKIKISCLNNDLAKFTHGSNNLDELLAKQRSLFVKSGLGYVEKNKSVFKMILKLPLRNKVLPSLLFKLNKRPKLSLDRNLQQTILERILVEIAIDL</sequence>
<comment type="caution">
    <text evidence="2">The sequence shown here is derived from an EMBL/GenBank/DDBJ whole genome shotgun (WGS) entry which is preliminary data.</text>
</comment>
<dbReference type="EMBL" id="JASCZI010183926">
    <property type="protein sequence ID" value="MED6189803.1"/>
    <property type="molecule type" value="Genomic_DNA"/>
</dbReference>
<feature type="non-terminal residue" evidence="2">
    <location>
        <position position="189"/>
    </location>
</feature>
<keyword evidence="1" id="KW-0175">Coiled coil</keyword>
<feature type="coiled-coil region" evidence="1">
    <location>
        <begin position="24"/>
        <end position="58"/>
    </location>
</feature>
<evidence type="ECO:0000313" key="3">
    <source>
        <dbReference type="Proteomes" id="UP001341840"/>
    </source>
</evidence>
<accession>A0ABU6WZZ2</accession>
<evidence type="ECO:0000313" key="2">
    <source>
        <dbReference type="EMBL" id="MED6189803.1"/>
    </source>
</evidence>
<organism evidence="2 3">
    <name type="scientific">Stylosanthes scabra</name>
    <dbReference type="NCBI Taxonomy" id="79078"/>
    <lineage>
        <taxon>Eukaryota</taxon>
        <taxon>Viridiplantae</taxon>
        <taxon>Streptophyta</taxon>
        <taxon>Embryophyta</taxon>
        <taxon>Tracheophyta</taxon>
        <taxon>Spermatophyta</taxon>
        <taxon>Magnoliopsida</taxon>
        <taxon>eudicotyledons</taxon>
        <taxon>Gunneridae</taxon>
        <taxon>Pentapetalae</taxon>
        <taxon>rosids</taxon>
        <taxon>fabids</taxon>
        <taxon>Fabales</taxon>
        <taxon>Fabaceae</taxon>
        <taxon>Papilionoideae</taxon>
        <taxon>50 kb inversion clade</taxon>
        <taxon>dalbergioids sensu lato</taxon>
        <taxon>Dalbergieae</taxon>
        <taxon>Pterocarpus clade</taxon>
        <taxon>Stylosanthes</taxon>
    </lineage>
</organism>
<evidence type="ECO:0000256" key="1">
    <source>
        <dbReference type="SAM" id="Coils"/>
    </source>
</evidence>
<dbReference type="Proteomes" id="UP001341840">
    <property type="component" value="Unassembled WGS sequence"/>
</dbReference>